<dbReference type="PROSITE" id="PS50889">
    <property type="entry name" value="S4"/>
    <property type="match status" value="1"/>
</dbReference>
<dbReference type="InterPro" id="IPR029063">
    <property type="entry name" value="SAM-dependent_MTases_sf"/>
</dbReference>
<keyword evidence="5" id="KW-0808">Transferase</keyword>
<dbReference type="InterPro" id="IPR036986">
    <property type="entry name" value="S4_RNA-bd_sf"/>
</dbReference>
<accession>A0A3P3U7X7</accession>
<evidence type="ECO:0000259" key="4">
    <source>
        <dbReference type="SMART" id="SM00363"/>
    </source>
</evidence>
<dbReference type="AlphaFoldDB" id="A0A3P3U7X7"/>
<dbReference type="OrthoDB" id="9784736at2"/>
<dbReference type="PIRSF" id="PIRSF005578">
    <property type="entry name" value="TlyA"/>
    <property type="match status" value="1"/>
</dbReference>
<dbReference type="SMART" id="SM00363">
    <property type="entry name" value="S4"/>
    <property type="match status" value="1"/>
</dbReference>
<dbReference type="InterPro" id="IPR004538">
    <property type="entry name" value="Hemolysin_A/TlyA"/>
</dbReference>
<dbReference type="PANTHER" id="PTHR32319:SF0">
    <property type="entry name" value="BACTERIAL HEMOLYSIN-LIKE PROTEIN"/>
    <property type="match status" value="1"/>
</dbReference>
<evidence type="ECO:0000256" key="2">
    <source>
        <dbReference type="ARBA" id="ARBA00029460"/>
    </source>
</evidence>
<dbReference type="GO" id="GO:0008168">
    <property type="term" value="F:methyltransferase activity"/>
    <property type="evidence" value="ECO:0007669"/>
    <property type="project" value="UniProtKB-KW"/>
</dbReference>
<dbReference type="PANTHER" id="PTHR32319">
    <property type="entry name" value="BACTERIAL HEMOLYSIN-LIKE PROTEIN"/>
    <property type="match status" value="1"/>
</dbReference>
<keyword evidence="1 3" id="KW-0694">RNA-binding</keyword>
<sequence length="287" mass="31174">MSVSKERIDVLLVEQGFFDSREKAKAAIMAGLVFGGQERIEKAGTKIPRDTALTVKGAIHPYVSRGGLKLEKALKRFGIDLTGRTMLDIGSSTGGFTDCALQHGAGYVYAIDVGYNQLDWSLRNDERVNVKERTNFRYMTPEDLDGPKPDFASIDVSFISLKIILPPLLALLERPADIAALIKPQFEAGREKVGKSGVVRDPKVHLEVLETVLSFAGELGYSVQGLTFSPITGGEGNIEFLAHLRLEANAAAAVQDGNGESGRQWIREMAEHVVKEAAETFNGGPSK</sequence>
<proteinExistence type="inferred from homology"/>
<dbReference type="GO" id="GO:0032259">
    <property type="term" value="P:methylation"/>
    <property type="evidence" value="ECO:0007669"/>
    <property type="project" value="UniProtKB-KW"/>
</dbReference>
<dbReference type="SUPFAM" id="SSF55174">
    <property type="entry name" value="Alpha-L RNA-binding motif"/>
    <property type="match status" value="1"/>
</dbReference>
<dbReference type="RefSeq" id="WP_128634246.1">
    <property type="nucleotide sequence ID" value="NZ_RRCN01000001.1"/>
</dbReference>
<dbReference type="Pfam" id="PF01728">
    <property type="entry name" value="FtsJ"/>
    <property type="match status" value="1"/>
</dbReference>
<dbReference type="InterPro" id="IPR002942">
    <property type="entry name" value="S4_RNA-bd"/>
</dbReference>
<dbReference type="Gene3D" id="3.40.50.150">
    <property type="entry name" value="Vaccinia Virus protein VP39"/>
    <property type="match status" value="1"/>
</dbReference>
<feature type="domain" description="RNA-binding S4" evidence="4">
    <location>
        <begin position="6"/>
        <end position="71"/>
    </location>
</feature>
<keyword evidence="5" id="KW-0489">Methyltransferase</keyword>
<dbReference type="Gene3D" id="3.10.290.10">
    <property type="entry name" value="RNA-binding S4 domain"/>
    <property type="match status" value="1"/>
</dbReference>
<reference evidence="5 6" key="1">
    <citation type="submission" date="2018-11" db="EMBL/GenBank/DDBJ databases">
        <title>Genome sequencing of Paenibacillus sp. KCOM 3021 (= ChDC PVNT-B20).</title>
        <authorList>
            <person name="Kook J.-K."/>
            <person name="Park S.-N."/>
            <person name="Lim Y.K."/>
        </authorList>
    </citation>
    <scope>NUCLEOTIDE SEQUENCE [LARGE SCALE GENOMIC DNA]</scope>
    <source>
        <strain evidence="5 6">KCOM 3021</strain>
    </source>
</reference>
<protein>
    <submittedName>
        <fullName evidence="5">TlyA family RNA methyltransferase</fullName>
    </submittedName>
</protein>
<evidence type="ECO:0000256" key="1">
    <source>
        <dbReference type="ARBA" id="ARBA00022884"/>
    </source>
</evidence>
<organism evidence="5 6">
    <name type="scientific">Paenibacillus oralis</name>
    <dbReference type="NCBI Taxonomy" id="2490856"/>
    <lineage>
        <taxon>Bacteria</taxon>
        <taxon>Bacillati</taxon>
        <taxon>Bacillota</taxon>
        <taxon>Bacilli</taxon>
        <taxon>Bacillales</taxon>
        <taxon>Paenibacillaceae</taxon>
        <taxon>Paenibacillus</taxon>
    </lineage>
</organism>
<dbReference type="NCBIfam" id="TIGR00478">
    <property type="entry name" value="tly"/>
    <property type="match status" value="1"/>
</dbReference>
<evidence type="ECO:0000313" key="6">
    <source>
        <dbReference type="Proteomes" id="UP000267017"/>
    </source>
</evidence>
<dbReference type="InterPro" id="IPR047048">
    <property type="entry name" value="TlyA"/>
</dbReference>
<dbReference type="Proteomes" id="UP000267017">
    <property type="component" value="Unassembled WGS sequence"/>
</dbReference>
<evidence type="ECO:0000256" key="3">
    <source>
        <dbReference type="PROSITE-ProRule" id="PRU00182"/>
    </source>
</evidence>
<comment type="caution">
    <text evidence="5">The sequence shown here is derived from an EMBL/GenBank/DDBJ whole genome shotgun (WGS) entry which is preliminary data.</text>
</comment>
<comment type="similarity">
    <text evidence="2">Belongs to the TlyA family.</text>
</comment>
<dbReference type="GO" id="GO:0003723">
    <property type="term" value="F:RNA binding"/>
    <property type="evidence" value="ECO:0007669"/>
    <property type="project" value="UniProtKB-KW"/>
</dbReference>
<gene>
    <name evidence="5" type="ORF">EHV15_28695</name>
</gene>
<name>A0A3P3U7X7_9BACL</name>
<dbReference type="InterPro" id="IPR002877">
    <property type="entry name" value="RNA_MeTrfase_FtsJ_dom"/>
</dbReference>
<dbReference type="SUPFAM" id="SSF53335">
    <property type="entry name" value="S-adenosyl-L-methionine-dependent methyltransferases"/>
    <property type="match status" value="1"/>
</dbReference>
<dbReference type="Pfam" id="PF01479">
    <property type="entry name" value="S4"/>
    <property type="match status" value="1"/>
</dbReference>
<keyword evidence="6" id="KW-1185">Reference proteome</keyword>
<dbReference type="EMBL" id="RRCN01000001">
    <property type="protein sequence ID" value="RRJ66461.1"/>
    <property type="molecule type" value="Genomic_DNA"/>
</dbReference>
<evidence type="ECO:0000313" key="5">
    <source>
        <dbReference type="EMBL" id="RRJ66461.1"/>
    </source>
</evidence>
<dbReference type="CDD" id="cd00165">
    <property type="entry name" value="S4"/>
    <property type="match status" value="1"/>
</dbReference>